<dbReference type="SUPFAM" id="SSF56436">
    <property type="entry name" value="C-type lectin-like"/>
    <property type="match status" value="1"/>
</dbReference>
<evidence type="ECO:0000256" key="1">
    <source>
        <dbReference type="SAM" id="MobiDB-lite"/>
    </source>
</evidence>
<dbReference type="KEGG" id="pbap:Pla133_20910"/>
<protein>
    <submittedName>
        <fullName evidence="3">Formylglycine-generating sulfatase enzyme</fullName>
    </submittedName>
</protein>
<accession>A0A518BJ66</accession>
<dbReference type="InterPro" id="IPR016187">
    <property type="entry name" value="CTDL_fold"/>
</dbReference>
<dbReference type="AlphaFoldDB" id="A0A518BJ66"/>
<dbReference type="InterPro" id="IPR005532">
    <property type="entry name" value="SUMF_dom"/>
</dbReference>
<feature type="compositionally biased region" description="Basic and acidic residues" evidence="1">
    <location>
        <begin position="280"/>
        <end position="290"/>
    </location>
</feature>
<dbReference type="RefSeq" id="WP_419192328.1">
    <property type="nucleotide sequence ID" value="NZ_CP036287.1"/>
</dbReference>
<proteinExistence type="predicted"/>
<feature type="region of interest" description="Disordered" evidence="1">
    <location>
        <begin position="280"/>
        <end position="301"/>
    </location>
</feature>
<dbReference type="Gene3D" id="3.90.1580.10">
    <property type="entry name" value="paralog of FGE (formylglycine-generating enzyme)"/>
    <property type="match status" value="1"/>
</dbReference>
<gene>
    <name evidence="3" type="ORF">Pla133_20910</name>
</gene>
<name>A0A518BJ66_9BACT</name>
<dbReference type="Pfam" id="PF03781">
    <property type="entry name" value="FGE-sulfatase"/>
    <property type="match status" value="1"/>
</dbReference>
<evidence type="ECO:0000313" key="4">
    <source>
        <dbReference type="Proteomes" id="UP000316921"/>
    </source>
</evidence>
<dbReference type="InterPro" id="IPR042095">
    <property type="entry name" value="SUMF_sf"/>
</dbReference>
<dbReference type="Proteomes" id="UP000316921">
    <property type="component" value="Chromosome"/>
</dbReference>
<keyword evidence="4" id="KW-1185">Reference proteome</keyword>
<feature type="domain" description="Sulfatase-modifying factor enzyme-like" evidence="2">
    <location>
        <begin position="85"/>
        <end position="240"/>
    </location>
</feature>
<sequence>MAGAAAQAGCAAEEDGSRSLFEVERMAFVAAGSAQLPFEAAAGADYGSSVDLLVDRFEVAREDWAHWTGAPPEPDGLSTGLAYTGAGRETWPAFASFHQAREFAQLRGMRLPTAREWLWIAAGPRALEYPWGVLPQASVANTLELDLRRPVAVGTFEQGRSPNGCYDLAGNVAEWVELDGMTLGQGLMPLFDVETAVMGGSYLSKLRPLFGREPGSTRQRIAGEVLTPGTRGVELGLRCVADAESFLLDTSGEWRDVPDARERLERLGQRWGTPARPLLERIADPSDPRDPLNWLLEGARP</sequence>
<dbReference type="InterPro" id="IPR051043">
    <property type="entry name" value="Sulfatase_Mod_Factor_Kinase"/>
</dbReference>
<evidence type="ECO:0000259" key="2">
    <source>
        <dbReference type="Pfam" id="PF03781"/>
    </source>
</evidence>
<dbReference type="PANTHER" id="PTHR23150">
    <property type="entry name" value="SULFATASE MODIFYING FACTOR 1, 2"/>
    <property type="match status" value="1"/>
</dbReference>
<reference evidence="3 4" key="1">
    <citation type="submission" date="2019-02" db="EMBL/GenBank/DDBJ databases">
        <title>Deep-cultivation of Planctomycetes and their phenomic and genomic characterization uncovers novel biology.</title>
        <authorList>
            <person name="Wiegand S."/>
            <person name="Jogler M."/>
            <person name="Boedeker C."/>
            <person name="Pinto D."/>
            <person name="Vollmers J."/>
            <person name="Rivas-Marin E."/>
            <person name="Kohn T."/>
            <person name="Peeters S.H."/>
            <person name="Heuer A."/>
            <person name="Rast P."/>
            <person name="Oberbeckmann S."/>
            <person name="Bunk B."/>
            <person name="Jeske O."/>
            <person name="Meyerdierks A."/>
            <person name="Storesund J.E."/>
            <person name="Kallscheuer N."/>
            <person name="Luecker S."/>
            <person name="Lage O.M."/>
            <person name="Pohl T."/>
            <person name="Merkel B.J."/>
            <person name="Hornburger P."/>
            <person name="Mueller R.-W."/>
            <person name="Bruemmer F."/>
            <person name="Labrenz M."/>
            <person name="Spormann A.M."/>
            <person name="Op den Camp H."/>
            <person name="Overmann J."/>
            <person name="Amann R."/>
            <person name="Jetten M.S.M."/>
            <person name="Mascher T."/>
            <person name="Medema M.H."/>
            <person name="Devos D.P."/>
            <person name="Kaster A.-K."/>
            <person name="Ovreas L."/>
            <person name="Rohde M."/>
            <person name="Galperin M.Y."/>
            <person name="Jogler C."/>
        </authorList>
    </citation>
    <scope>NUCLEOTIDE SEQUENCE [LARGE SCALE GENOMIC DNA]</scope>
    <source>
        <strain evidence="3 4">Pla133</strain>
    </source>
</reference>
<organism evidence="3 4">
    <name type="scientific">Engelhardtia mirabilis</name>
    <dbReference type="NCBI Taxonomy" id="2528011"/>
    <lineage>
        <taxon>Bacteria</taxon>
        <taxon>Pseudomonadati</taxon>
        <taxon>Planctomycetota</taxon>
        <taxon>Planctomycetia</taxon>
        <taxon>Planctomycetia incertae sedis</taxon>
        <taxon>Engelhardtia</taxon>
    </lineage>
</organism>
<dbReference type="EMBL" id="CP036287">
    <property type="protein sequence ID" value="QDU67014.1"/>
    <property type="molecule type" value="Genomic_DNA"/>
</dbReference>
<evidence type="ECO:0000313" key="3">
    <source>
        <dbReference type="EMBL" id="QDU67014.1"/>
    </source>
</evidence>
<dbReference type="GO" id="GO:0120147">
    <property type="term" value="F:formylglycine-generating oxidase activity"/>
    <property type="evidence" value="ECO:0007669"/>
    <property type="project" value="TreeGrafter"/>
</dbReference>
<dbReference type="PANTHER" id="PTHR23150:SF19">
    <property type="entry name" value="FORMYLGLYCINE-GENERATING ENZYME"/>
    <property type="match status" value="1"/>
</dbReference>